<dbReference type="Proteomes" id="UP000178323">
    <property type="component" value="Unassembled WGS sequence"/>
</dbReference>
<dbReference type="EMBL" id="MFFS01000096">
    <property type="protein sequence ID" value="OGF20347.1"/>
    <property type="molecule type" value="Genomic_DNA"/>
</dbReference>
<keyword evidence="2" id="KW-0472">Membrane</keyword>
<name>A0A1F5S0X0_9BACT</name>
<organism evidence="3 4">
    <name type="scientific">Candidatus Falkowbacteria bacterium RBG_13_39_14</name>
    <dbReference type="NCBI Taxonomy" id="1797985"/>
    <lineage>
        <taxon>Bacteria</taxon>
        <taxon>Candidatus Falkowiibacteriota</taxon>
    </lineage>
</organism>
<evidence type="ECO:0000313" key="4">
    <source>
        <dbReference type="Proteomes" id="UP000178323"/>
    </source>
</evidence>
<evidence type="ECO:0000256" key="2">
    <source>
        <dbReference type="SAM" id="Phobius"/>
    </source>
</evidence>
<reference evidence="3 4" key="1">
    <citation type="journal article" date="2016" name="Nat. Commun.">
        <title>Thousands of microbial genomes shed light on interconnected biogeochemical processes in an aquifer system.</title>
        <authorList>
            <person name="Anantharaman K."/>
            <person name="Brown C.T."/>
            <person name="Hug L.A."/>
            <person name="Sharon I."/>
            <person name="Castelle C.J."/>
            <person name="Probst A.J."/>
            <person name="Thomas B.C."/>
            <person name="Singh A."/>
            <person name="Wilkins M.J."/>
            <person name="Karaoz U."/>
            <person name="Brodie E.L."/>
            <person name="Williams K.H."/>
            <person name="Hubbard S.S."/>
            <person name="Banfield J.F."/>
        </authorList>
    </citation>
    <scope>NUCLEOTIDE SEQUENCE [LARGE SCALE GENOMIC DNA]</scope>
</reference>
<dbReference type="Gene3D" id="2.120.10.30">
    <property type="entry name" value="TolB, C-terminal domain"/>
    <property type="match status" value="1"/>
</dbReference>
<comment type="caution">
    <text evidence="3">The sequence shown here is derived from an EMBL/GenBank/DDBJ whole genome shotgun (WGS) entry which is preliminary data.</text>
</comment>
<proteinExistence type="predicted"/>
<feature type="transmembrane region" description="Helical" evidence="2">
    <location>
        <begin position="397"/>
        <end position="414"/>
    </location>
</feature>
<protein>
    <submittedName>
        <fullName evidence="3">Uncharacterized protein</fullName>
    </submittedName>
</protein>
<sequence>MDINIYKLLLKVSSNGDSHENNSLAKIILSRDFYNQESKMPELFVLLEIDRQKSENAKDAAVLLDRIEIKIIERLQKIYNSISSRKSFQTDNLSENLLELILKSLNSEILFCLEECNLAYLKKAINIFIGILEPAILKNEIKFYFHFSCCNNVEAFLFFPQNDKYKIMDIKQGESDDSADENKIFTNITSGQLDNNSYLAICNKNLIDHVIIDKLKQIIISMEEKEAVKYLKNILSEADTESEFISIFISLSKEEKKSRLSPENSIEKLMITERNTEKFLTPSILPDFKNNFKNFALFIKKAASGIYRKILRYRGKILKLQISGQKTEKNLSEYKNRTLHKVKTFRQAADKLKTCGRKFIDYVLRAIGLVADAGRKVILASFGKVASIVKRIIKMSFLTKAIALVFILAILFFWKGTEWLKNTRIKEAREIVYNEALVELEKKFNSLEADLIYDNFEKASLTLREIDNIMETTLAANIVEYREKYEELSAKISDYKKEVNKIAEIKNIKLITPELDDCNISNIALNNKNLFLADAANNKIVEFETQKNTTETWNAEEKLENFLYYSKSKNGITAYEKEKNKVYEIVGAKIKEIKAIVNGGIKDVKKYADSVYVLDAQNNQIYVYRYARRESWIKDSQIEIKNAIGMAIDGNVFVLHENGEVSKFFKGHKEQFSLPEIEPPLNAPSKFFTDSDVKNLYILDPPNNRILQFKKDCDNSKCSLLAQYTSEKFTELRDFSVDEASRVIYVLNGQEIFKFEI</sequence>
<evidence type="ECO:0000256" key="1">
    <source>
        <dbReference type="SAM" id="Coils"/>
    </source>
</evidence>
<evidence type="ECO:0000313" key="3">
    <source>
        <dbReference type="EMBL" id="OGF20347.1"/>
    </source>
</evidence>
<keyword evidence="1" id="KW-0175">Coiled coil</keyword>
<accession>A0A1F5S0X0</accession>
<keyword evidence="2" id="KW-1133">Transmembrane helix</keyword>
<dbReference type="STRING" id="1797985.A2Y83_00700"/>
<dbReference type="InterPro" id="IPR011042">
    <property type="entry name" value="6-blade_b-propeller_TolB-like"/>
</dbReference>
<dbReference type="SUPFAM" id="SSF101898">
    <property type="entry name" value="NHL repeat"/>
    <property type="match status" value="1"/>
</dbReference>
<gene>
    <name evidence="3" type="ORF">A2Y83_00700</name>
</gene>
<dbReference type="AlphaFoldDB" id="A0A1F5S0X0"/>
<feature type="coiled-coil region" evidence="1">
    <location>
        <begin position="478"/>
        <end position="505"/>
    </location>
</feature>
<keyword evidence="2" id="KW-0812">Transmembrane</keyword>